<protein>
    <recommendedName>
        <fullName evidence="3">AIG1-type G domain-containing protein</fullName>
    </recommendedName>
</protein>
<dbReference type="InterPro" id="IPR027417">
    <property type="entry name" value="P-loop_NTPase"/>
</dbReference>
<dbReference type="Gene3D" id="3.40.50.300">
    <property type="entry name" value="P-loop containing nucleotide triphosphate hydrolases"/>
    <property type="match status" value="1"/>
</dbReference>
<dbReference type="Proteomes" id="UP000735302">
    <property type="component" value="Unassembled WGS sequence"/>
</dbReference>
<organism evidence="1 2">
    <name type="scientific">Plakobranchus ocellatus</name>
    <dbReference type="NCBI Taxonomy" id="259542"/>
    <lineage>
        <taxon>Eukaryota</taxon>
        <taxon>Metazoa</taxon>
        <taxon>Spiralia</taxon>
        <taxon>Lophotrochozoa</taxon>
        <taxon>Mollusca</taxon>
        <taxon>Gastropoda</taxon>
        <taxon>Heterobranchia</taxon>
        <taxon>Euthyneura</taxon>
        <taxon>Panpulmonata</taxon>
        <taxon>Sacoglossa</taxon>
        <taxon>Placobranchoidea</taxon>
        <taxon>Plakobranchidae</taxon>
        <taxon>Plakobranchus</taxon>
    </lineage>
</organism>
<evidence type="ECO:0000313" key="2">
    <source>
        <dbReference type="Proteomes" id="UP000735302"/>
    </source>
</evidence>
<dbReference type="EMBL" id="BLXT01004769">
    <property type="protein sequence ID" value="GFO17275.1"/>
    <property type="molecule type" value="Genomic_DNA"/>
</dbReference>
<sequence>MNQDLHHNIHLFGWVIRHGELCGQEGTEFFRFLISELNEDFSRNCTIVIVTCKDNFDREVEEIQLTFDEWKDQQKGCFENLRKMCNNRTLSFDNRSRPLAQKDSLFNLIWTLASNFPKKSGKLSTFNRHIHIINRQATSFKTAQIR</sequence>
<dbReference type="AlphaFoldDB" id="A0AAV4B9M0"/>
<evidence type="ECO:0008006" key="3">
    <source>
        <dbReference type="Google" id="ProtNLM"/>
    </source>
</evidence>
<keyword evidence="2" id="KW-1185">Reference proteome</keyword>
<evidence type="ECO:0000313" key="1">
    <source>
        <dbReference type="EMBL" id="GFO17275.1"/>
    </source>
</evidence>
<proteinExistence type="predicted"/>
<reference evidence="1 2" key="1">
    <citation type="journal article" date="2021" name="Elife">
        <title>Chloroplast acquisition without the gene transfer in kleptoplastic sea slugs, Plakobranchus ocellatus.</title>
        <authorList>
            <person name="Maeda T."/>
            <person name="Takahashi S."/>
            <person name="Yoshida T."/>
            <person name="Shimamura S."/>
            <person name="Takaki Y."/>
            <person name="Nagai Y."/>
            <person name="Toyoda A."/>
            <person name="Suzuki Y."/>
            <person name="Arimoto A."/>
            <person name="Ishii H."/>
            <person name="Satoh N."/>
            <person name="Nishiyama T."/>
            <person name="Hasebe M."/>
            <person name="Maruyama T."/>
            <person name="Minagawa J."/>
            <person name="Obokata J."/>
            <person name="Shigenobu S."/>
        </authorList>
    </citation>
    <scope>NUCLEOTIDE SEQUENCE [LARGE SCALE GENOMIC DNA]</scope>
</reference>
<accession>A0AAV4B9M0</accession>
<comment type="caution">
    <text evidence="1">The sequence shown here is derived from an EMBL/GenBank/DDBJ whole genome shotgun (WGS) entry which is preliminary data.</text>
</comment>
<gene>
    <name evidence="1" type="ORF">PoB_004378000</name>
</gene>
<name>A0AAV4B9M0_9GAST</name>